<dbReference type="InterPro" id="IPR050625">
    <property type="entry name" value="ParA/MinD_ATPase"/>
</dbReference>
<proteinExistence type="predicted"/>
<dbReference type="GO" id="GO:0009898">
    <property type="term" value="C:cytoplasmic side of plasma membrane"/>
    <property type="evidence" value="ECO:0007669"/>
    <property type="project" value="TreeGrafter"/>
</dbReference>
<dbReference type="GO" id="GO:0051782">
    <property type="term" value="P:negative regulation of cell division"/>
    <property type="evidence" value="ECO:0007669"/>
    <property type="project" value="TreeGrafter"/>
</dbReference>
<organism evidence="2 3">
    <name type="scientific">Actinotalea fermentans</name>
    <dbReference type="NCBI Taxonomy" id="43671"/>
    <lineage>
        <taxon>Bacteria</taxon>
        <taxon>Bacillati</taxon>
        <taxon>Actinomycetota</taxon>
        <taxon>Actinomycetes</taxon>
        <taxon>Micrococcales</taxon>
        <taxon>Cellulomonadaceae</taxon>
        <taxon>Actinotalea</taxon>
    </lineage>
</organism>
<dbReference type="RefSeq" id="WP_186814516.1">
    <property type="nucleotide sequence ID" value="NZ_BJYK01000005.1"/>
</dbReference>
<dbReference type="PANTHER" id="PTHR43384:SF11">
    <property type="entry name" value="SEPTUM SITE DETERMINING PROTEIN"/>
    <property type="match status" value="1"/>
</dbReference>
<dbReference type="GO" id="GO:0005524">
    <property type="term" value="F:ATP binding"/>
    <property type="evidence" value="ECO:0007669"/>
    <property type="project" value="TreeGrafter"/>
</dbReference>
<comment type="caution">
    <text evidence="2">The sequence shown here is derived from an EMBL/GenBank/DDBJ whole genome shotgun (WGS) entry which is preliminary data.</text>
</comment>
<dbReference type="EMBL" id="BJYK01000005">
    <property type="protein sequence ID" value="GEN80112.1"/>
    <property type="molecule type" value="Genomic_DNA"/>
</dbReference>
<gene>
    <name evidence="2" type="ORF">AFE02nite_18460</name>
</gene>
<dbReference type="Pfam" id="PF01656">
    <property type="entry name" value="CbiA"/>
    <property type="match status" value="1"/>
</dbReference>
<evidence type="ECO:0000313" key="2">
    <source>
        <dbReference type="EMBL" id="GEN80112.1"/>
    </source>
</evidence>
<sequence>MVGAAGGVGASTLAALLAARWAADGRRVALVDLDARAGGIEVLLGIEGADGARWPDLAGARGPVGAAELHGLLPRWGPVEVLGSDRRTDVLDPAAVQAVWSGLLDSGRTVVADLPARALGREGLAPLAATGDVVLVTGQDVLGVATASLACACLPPQPRLVLRRRASARVAPAQVASTLGLGLLGLLPADRRVAGAVDRGLGPAVAGWSRLARSVARIARGLEDG</sequence>
<name>A0A511YY38_9CELL</name>
<evidence type="ECO:0000259" key="1">
    <source>
        <dbReference type="Pfam" id="PF01656"/>
    </source>
</evidence>
<accession>A0A511YY38</accession>
<evidence type="ECO:0000313" key="3">
    <source>
        <dbReference type="Proteomes" id="UP000321484"/>
    </source>
</evidence>
<dbReference type="Proteomes" id="UP000321484">
    <property type="component" value="Unassembled WGS sequence"/>
</dbReference>
<dbReference type="GO" id="GO:0016887">
    <property type="term" value="F:ATP hydrolysis activity"/>
    <property type="evidence" value="ECO:0007669"/>
    <property type="project" value="TreeGrafter"/>
</dbReference>
<protein>
    <recommendedName>
        <fullName evidence="1">CobQ/CobB/MinD/ParA nucleotide binding domain-containing protein</fullName>
    </recommendedName>
</protein>
<dbReference type="InterPro" id="IPR002586">
    <property type="entry name" value="CobQ/CobB/MinD/ParA_Nub-bd_dom"/>
</dbReference>
<feature type="domain" description="CobQ/CobB/MinD/ParA nucleotide binding" evidence="1">
    <location>
        <begin position="2"/>
        <end position="41"/>
    </location>
</feature>
<dbReference type="InterPro" id="IPR027417">
    <property type="entry name" value="P-loop_NTPase"/>
</dbReference>
<reference evidence="2 3" key="1">
    <citation type="submission" date="2019-07" db="EMBL/GenBank/DDBJ databases">
        <title>Whole genome shotgun sequence of Actinotalea fermentans NBRC 105374.</title>
        <authorList>
            <person name="Hosoyama A."/>
            <person name="Uohara A."/>
            <person name="Ohji S."/>
            <person name="Ichikawa N."/>
        </authorList>
    </citation>
    <scope>NUCLEOTIDE SEQUENCE [LARGE SCALE GENOMIC DNA]</scope>
    <source>
        <strain evidence="2 3">NBRC 105374</strain>
    </source>
</reference>
<dbReference type="GO" id="GO:0005829">
    <property type="term" value="C:cytosol"/>
    <property type="evidence" value="ECO:0007669"/>
    <property type="project" value="TreeGrafter"/>
</dbReference>
<keyword evidence="3" id="KW-1185">Reference proteome</keyword>
<dbReference type="SUPFAM" id="SSF52540">
    <property type="entry name" value="P-loop containing nucleoside triphosphate hydrolases"/>
    <property type="match status" value="1"/>
</dbReference>
<dbReference type="Gene3D" id="3.40.50.300">
    <property type="entry name" value="P-loop containing nucleotide triphosphate hydrolases"/>
    <property type="match status" value="1"/>
</dbReference>
<dbReference type="AlphaFoldDB" id="A0A511YY38"/>
<dbReference type="PANTHER" id="PTHR43384">
    <property type="entry name" value="SEPTUM SITE-DETERMINING PROTEIN MIND HOMOLOG, CHLOROPLASTIC-RELATED"/>
    <property type="match status" value="1"/>
</dbReference>